<name>A0AA39IEH4_9BILA</name>
<evidence type="ECO:0008006" key="3">
    <source>
        <dbReference type="Google" id="ProtNLM"/>
    </source>
</evidence>
<keyword evidence="2" id="KW-1185">Reference proteome</keyword>
<reference evidence="1" key="1">
    <citation type="submission" date="2023-06" db="EMBL/GenBank/DDBJ databases">
        <title>Genomic analysis of the entomopathogenic nematode Steinernema hermaphroditum.</title>
        <authorList>
            <person name="Schwarz E.M."/>
            <person name="Heppert J.K."/>
            <person name="Baniya A."/>
            <person name="Schwartz H.T."/>
            <person name="Tan C.-H."/>
            <person name="Antoshechkin I."/>
            <person name="Sternberg P.W."/>
            <person name="Goodrich-Blair H."/>
            <person name="Dillman A.R."/>
        </authorList>
    </citation>
    <scope>NUCLEOTIDE SEQUENCE</scope>
    <source>
        <strain evidence="1">PS9179</strain>
        <tissue evidence="1">Whole animal</tissue>
    </source>
</reference>
<evidence type="ECO:0000313" key="1">
    <source>
        <dbReference type="EMBL" id="KAK0422145.1"/>
    </source>
</evidence>
<dbReference type="AlphaFoldDB" id="A0AA39IEH4"/>
<evidence type="ECO:0000313" key="2">
    <source>
        <dbReference type="Proteomes" id="UP001175271"/>
    </source>
</evidence>
<organism evidence="1 2">
    <name type="scientific">Steinernema hermaphroditum</name>
    <dbReference type="NCBI Taxonomy" id="289476"/>
    <lineage>
        <taxon>Eukaryota</taxon>
        <taxon>Metazoa</taxon>
        <taxon>Ecdysozoa</taxon>
        <taxon>Nematoda</taxon>
        <taxon>Chromadorea</taxon>
        <taxon>Rhabditida</taxon>
        <taxon>Tylenchina</taxon>
        <taxon>Panagrolaimomorpha</taxon>
        <taxon>Strongyloidoidea</taxon>
        <taxon>Steinernematidae</taxon>
        <taxon>Steinernema</taxon>
    </lineage>
</organism>
<dbReference type="Proteomes" id="UP001175271">
    <property type="component" value="Unassembled WGS sequence"/>
</dbReference>
<sequence length="337" mass="39071">MDDVPYSFLDELSTQLTSIQLQEVKKLRAPLWTETAKMHLRNRRIISVGITLFVDPKGLPYDDARFAMEFHEVPREPGRQWESLPCRLDLLKAIDRRFLRFCGLHFAFEPYRRGAYETNLEELIDFVLEHLDHTPSLSVQSPRSARVNTLRFQNIINSDRFLKFTKLRLYNEGGCYLCQRVLEYQVNNNPSITEMVLRGDADWNSDTKPMVRKYLFKPGHKTLSVTCDDTTEDNGVYVKKWLEDPSFEMELNIEQNWMDVLIRSLDPVLHLLEADDYSPQYGRVHPTEGGAGAYANIYQQDGHVMFSLTLTADNSAMLGFLAGDCQKKDRCNICKKQ</sequence>
<gene>
    <name evidence="1" type="ORF">QR680_007393</name>
</gene>
<comment type="caution">
    <text evidence="1">The sequence shown here is derived from an EMBL/GenBank/DDBJ whole genome shotgun (WGS) entry which is preliminary data.</text>
</comment>
<dbReference type="EMBL" id="JAUCMV010000001">
    <property type="protein sequence ID" value="KAK0422145.1"/>
    <property type="molecule type" value="Genomic_DNA"/>
</dbReference>
<protein>
    <recommendedName>
        <fullName evidence="3">F-box domain-containing protein</fullName>
    </recommendedName>
</protein>
<accession>A0AA39IEH4</accession>
<proteinExistence type="predicted"/>